<dbReference type="InterPro" id="IPR029058">
    <property type="entry name" value="AB_hydrolase_fold"/>
</dbReference>
<protein>
    <submittedName>
        <fullName evidence="2">Uncharacterized protein</fullName>
    </submittedName>
</protein>
<dbReference type="RefSeq" id="WP_234093497.1">
    <property type="nucleotide sequence ID" value="NZ_CAXSLD010000018.1"/>
</dbReference>
<dbReference type="STRING" id="47678.ERS852494_02205"/>
<feature type="chain" id="PRO_5008028600" evidence="1">
    <location>
        <begin position="19"/>
        <end position="1038"/>
    </location>
</feature>
<keyword evidence="1" id="KW-0732">Signal</keyword>
<dbReference type="Gene3D" id="2.60.40.1080">
    <property type="match status" value="1"/>
</dbReference>
<proteinExistence type="predicted"/>
<evidence type="ECO:0000313" key="2">
    <source>
        <dbReference type="EMBL" id="CUP41360.1"/>
    </source>
</evidence>
<dbReference type="Proteomes" id="UP000095657">
    <property type="component" value="Unassembled WGS sequence"/>
</dbReference>
<accession>A0A174N4V8</accession>
<evidence type="ECO:0000256" key="1">
    <source>
        <dbReference type="SAM" id="SignalP"/>
    </source>
</evidence>
<dbReference type="InterPro" id="IPR008964">
    <property type="entry name" value="Invasin/intimin_cell_adhesion"/>
</dbReference>
<name>A0A174N4V8_9BACE</name>
<gene>
    <name evidence="2" type="ORF">ERS852494_02205</name>
</gene>
<organism evidence="2 3">
    <name type="scientific">Bacteroides caccae</name>
    <dbReference type="NCBI Taxonomy" id="47678"/>
    <lineage>
        <taxon>Bacteria</taxon>
        <taxon>Pseudomonadati</taxon>
        <taxon>Bacteroidota</taxon>
        <taxon>Bacteroidia</taxon>
        <taxon>Bacteroidales</taxon>
        <taxon>Bacteroidaceae</taxon>
        <taxon>Bacteroides</taxon>
    </lineage>
</organism>
<dbReference type="SUPFAM" id="SSF49373">
    <property type="entry name" value="Invasin/intimin cell-adhesion fragments"/>
    <property type="match status" value="1"/>
</dbReference>
<sequence length="1038" mass="118135">MKNIIFLLCCIFYMSALGQSHFVEDTPEVRNWLDNMFQHLDKSKIPHGLLRDYAFELADLDIYNGKELNDSNYVDRVAFENLLRTVRSSSVGAKPFNAEEVLATQHSLSGRGKGIIGVVLYQYSYIREDALSSHLIRYENEQVFDNEVNGVWQNPYSIGYTLGFSAQDTVFYGSNISYSFPASIWKSNVTSGKVEFDADDGRGYVSVSSGSSYQGSYSSTGVKHLKMRVRLADGSYLYSHSLVKVITDNVITRTEAAKFKPDRCVDITASLPYNGEKASGRISYLYSTGSPGKLTKPFIVMEGFDPLEFVDDANPYMGDEKFGNTNLHTFVNGLSQRYAAFNKLRSEYDIIYIDLFDSKLSIQANARLFESAIELINQEKASCGCTEKNIVMGQSMGGLIARYGLKEMENLSHIHDVSLLFCQDTPHLGAHVPLGILQGMNGILRFYYDKWIIGRLALGDFKSKISPVLYSNAARQMLINYVDDNGNVDNSYHTVWQRELTKMGYPEGDNGYKMRVVSISNGQTPVIDCRKPYIYVDGRASTKILSDILMEFVAPNFFASVLGIALQDWQVFLLGFLPGSSTLLLHFEANPIGYDGRSVCNMYLRYVKKFLWMIKIRRTVFSYQRDYPLSMINYDKMPGSYYELSNANGAAISSDQAERWVQLFTRYNLTTNFENKLMFIPTVSSLDIGEGKVELTQSDYEKKYLMNFPPASPKHTPFDAFYITDGSTYHTSFEPTMLDWMLEQMKVTVDGPEVATDGSRYTIRNNTMNYNITWNTSDESVATVDNTGTLSMKKYGVITITASCVINNVTTKFHKKIMVGFPPFVLEWRMEVSAYMVSARCIDSKAETFLKNIQYEWKLKRDSESSTSDWSQTIDPWWGVMPTQKTNKVTVYMRVFNAEGIRSNPVFLNMDATAPFEFEPHTPNFEVSQYTNPFTASLDFFPNPQYEDQEVLVNNDEFKIRRVESSGGNYLYIDFNLVTSGTIFLEDCWSRGGFLTWFNMVKGGGVGSTREIMAILLFKNNYGRIVYRKVLRVRYFRL</sequence>
<reference evidence="2 3" key="1">
    <citation type="submission" date="2015-09" db="EMBL/GenBank/DDBJ databases">
        <authorList>
            <consortium name="Pathogen Informatics"/>
        </authorList>
    </citation>
    <scope>NUCLEOTIDE SEQUENCE [LARGE SCALE GENOMIC DNA]</scope>
    <source>
        <strain evidence="2 3">2789STDY5834880</strain>
    </source>
</reference>
<feature type="signal peptide" evidence="1">
    <location>
        <begin position="1"/>
        <end position="18"/>
    </location>
</feature>
<dbReference type="Gene3D" id="3.40.50.1820">
    <property type="entry name" value="alpha/beta hydrolase"/>
    <property type="match status" value="1"/>
</dbReference>
<dbReference type="EMBL" id="CZAI01000004">
    <property type="protein sequence ID" value="CUP41360.1"/>
    <property type="molecule type" value="Genomic_DNA"/>
</dbReference>
<dbReference type="AlphaFoldDB" id="A0A174N4V8"/>
<evidence type="ECO:0000313" key="3">
    <source>
        <dbReference type="Proteomes" id="UP000095657"/>
    </source>
</evidence>
<dbReference type="SUPFAM" id="SSF53474">
    <property type="entry name" value="alpha/beta-Hydrolases"/>
    <property type="match status" value="1"/>
</dbReference>